<comment type="caution">
    <text evidence="3">The sequence shown here is derived from an EMBL/GenBank/DDBJ whole genome shotgun (WGS) entry which is preliminary data.</text>
</comment>
<protein>
    <submittedName>
        <fullName evidence="3">Surface antigen</fullName>
    </submittedName>
</protein>
<evidence type="ECO:0000313" key="3">
    <source>
        <dbReference type="EMBL" id="RAK34241.1"/>
    </source>
</evidence>
<proteinExistence type="predicted"/>
<sequence length="156" mass="16586">MAVKAAYRQIGALLPRSQSALSRLALMTTVFLVLGGCAMGGFSLDKAVPDKSTVTGSISTPHKAEADKGSISDQSAIKSIVSALNFSEWGKQPVPWANPDTGSQGTITAIDETRTDNILCRQFQTSREAFDGVSIYRGETCMQPGGNWILTSFAPI</sequence>
<organism evidence="3 4">
    <name type="scientific">Falsochrobactrum ovis</name>
    <dbReference type="NCBI Taxonomy" id="1293442"/>
    <lineage>
        <taxon>Bacteria</taxon>
        <taxon>Pseudomonadati</taxon>
        <taxon>Pseudomonadota</taxon>
        <taxon>Alphaproteobacteria</taxon>
        <taxon>Hyphomicrobiales</taxon>
        <taxon>Brucellaceae</taxon>
        <taxon>Falsochrobactrum</taxon>
    </lineage>
</organism>
<gene>
    <name evidence="3" type="ORF">C7374_101575</name>
</gene>
<feature type="transmembrane region" description="Helical" evidence="1">
    <location>
        <begin position="21"/>
        <end position="44"/>
    </location>
</feature>
<keyword evidence="1" id="KW-0812">Transmembrane</keyword>
<dbReference type="AlphaFoldDB" id="A0A364K094"/>
<accession>A0A364K094</accession>
<evidence type="ECO:0000313" key="4">
    <source>
        <dbReference type="Proteomes" id="UP000249453"/>
    </source>
</evidence>
<dbReference type="Pfam" id="PF16998">
    <property type="entry name" value="17kDa_Anti_2"/>
    <property type="match status" value="1"/>
</dbReference>
<dbReference type="Proteomes" id="UP000249453">
    <property type="component" value="Unassembled WGS sequence"/>
</dbReference>
<evidence type="ECO:0000259" key="2">
    <source>
        <dbReference type="Pfam" id="PF16998"/>
    </source>
</evidence>
<dbReference type="EMBL" id="QLMK01000001">
    <property type="protein sequence ID" value="RAK34241.1"/>
    <property type="molecule type" value="Genomic_DNA"/>
</dbReference>
<evidence type="ECO:0000256" key="1">
    <source>
        <dbReference type="SAM" id="Phobius"/>
    </source>
</evidence>
<keyword evidence="1" id="KW-1133">Transmembrane helix</keyword>
<keyword evidence="1" id="KW-0472">Membrane</keyword>
<keyword evidence="4" id="KW-1185">Reference proteome</keyword>
<dbReference type="InterPro" id="IPR032635">
    <property type="entry name" value="Anti_2"/>
</dbReference>
<feature type="domain" description="Surface antigen" evidence="2">
    <location>
        <begin position="42"/>
        <end position="156"/>
    </location>
</feature>
<name>A0A364K094_9HYPH</name>
<reference evidence="3 4" key="1">
    <citation type="submission" date="2018-06" db="EMBL/GenBank/DDBJ databases">
        <title>Genomic Encyclopedia of Type Strains, Phase IV (KMG-IV): sequencing the most valuable type-strain genomes for metagenomic binning, comparative biology and taxonomic classification.</title>
        <authorList>
            <person name="Goeker M."/>
        </authorList>
    </citation>
    <scope>NUCLEOTIDE SEQUENCE [LARGE SCALE GENOMIC DNA]</scope>
    <source>
        <strain evidence="3 4">DSM 26720</strain>
    </source>
</reference>